<evidence type="ECO:0000256" key="2">
    <source>
        <dbReference type="ARBA" id="ARBA00023125"/>
    </source>
</evidence>
<feature type="DNA-binding region" description="H-T-H motif" evidence="4">
    <location>
        <begin position="26"/>
        <end position="45"/>
    </location>
</feature>
<dbReference type="PROSITE" id="PS50977">
    <property type="entry name" value="HTH_TETR_2"/>
    <property type="match status" value="1"/>
</dbReference>
<accession>A0A7Z0JAU4</accession>
<evidence type="ECO:0000256" key="4">
    <source>
        <dbReference type="PROSITE-ProRule" id="PRU00335"/>
    </source>
</evidence>
<name>A0A7Z0JAU4_9ACTN</name>
<dbReference type="SUPFAM" id="SSF48498">
    <property type="entry name" value="Tetracyclin repressor-like, C-terminal domain"/>
    <property type="match status" value="1"/>
</dbReference>
<proteinExistence type="predicted"/>
<dbReference type="PANTHER" id="PTHR30055">
    <property type="entry name" value="HTH-TYPE TRANSCRIPTIONAL REGULATOR RUTR"/>
    <property type="match status" value="1"/>
</dbReference>
<evidence type="ECO:0000256" key="3">
    <source>
        <dbReference type="ARBA" id="ARBA00023163"/>
    </source>
</evidence>
<sequence>MARSTRTRILDGALDLLRAEGGGSVTLDAAARQAGLTKPGLMYHFPTKEALKLGIVDHVAARWEEMLLDRLGGPLEGTSPHQRTRAYVEVALTAPFDRADYAVCTDALYRDAFHQMWERRFEPWLLLPDDLPARDRARLTAARLLADGYWTAAATDVFPVLERDRAELVAITDDLLRDESP</sequence>
<keyword evidence="7" id="KW-1185">Reference proteome</keyword>
<keyword evidence="1" id="KW-0805">Transcription regulation</keyword>
<feature type="domain" description="HTH tetR-type" evidence="5">
    <location>
        <begin position="3"/>
        <end position="63"/>
    </location>
</feature>
<dbReference type="Gene3D" id="1.10.357.10">
    <property type="entry name" value="Tetracycline Repressor, domain 2"/>
    <property type="match status" value="1"/>
</dbReference>
<dbReference type="Proteomes" id="UP000572051">
    <property type="component" value="Unassembled WGS sequence"/>
</dbReference>
<dbReference type="RefSeq" id="WP_179824662.1">
    <property type="nucleotide sequence ID" value="NZ_JACCFS010000001.1"/>
</dbReference>
<dbReference type="InterPro" id="IPR041479">
    <property type="entry name" value="TetR_CgmR_C"/>
</dbReference>
<dbReference type="Pfam" id="PF17937">
    <property type="entry name" value="TetR_C_28"/>
    <property type="match status" value="1"/>
</dbReference>
<evidence type="ECO:0000313" key="6">
    <source>
        <dbReference type="EMBL" id="NYJ35491.1"/>
    </source>
</evidence>
<dbReference type="PRINTS" id="PR00455">
    <property type="entry name" value="HTHTETR"/>
</dbReference>
<dbReference type="InterPro" id="IPR050109">
    <property type="entry name" value="HTH-type_TetR-like_transc_reg"/>
</dbReference>
<dbReference type="Pfam" id="PF00440">
    <property type="entry name" value="TetR_N"/>
    <property type="match status" value="1"/>
</dbReference>
<dbReference type="InterPro" id="IPR009057">
    <property type="entry name" value="Homeodomain-like_sf"/>
</dbReference>
<dbReference type="SUPFAM" id="SSF46689">
    <property type="entry name" value="Homeodomain-like"/>
    <property type="match status" value="1"/>
</dbReference>
<evidence type="ECO:0000259" key="5">
    <source>
        <dbReference type="PROSITE" id="PS50977"/>
    </source>
</evidence>
<reference evidence="6 7" key="1">
    <citation type="submission" date="2020-07" db="EMBL/GenBank/DDBJ databases">
        <title>Sequencing the genomes of 1000 actinobacteria strains.</title>
        <authorList>
            <person name="Klenk H.-P."/>
        </authorList>
    </citation>
    <scope>NUCLEOTIDE SEQUENCE [LARGE SCALE GENOMIC DNA]</scope>
    <source>
        <strain evidence="6 7">DSM 44442</strain>
    </source>
</reference>
<dbReference type="EMBL" id="JACCFS010000001">
    <property type="protein sequence ID" value="NYJ35491.1"/>
    <property type="molecule type" value="Genomic_DNA"/>
</dbReference>
<comment type="caution">
    <text evidence="6">The sequence shown here is derived from an EMBL/GenBank/DDBJ whole genome shotgun (WGS) entry which is preliminary data.</text>
</comment>
<dbReference type="PANTHER" id="PTHR30055:SF234">
    <property type="entry name" value="HTH-TYPE TRANSCRIPTIONAL REGULATOR BETI"/>
    <property type="match status" value="1"/>
</dbReference>
<keyword evidence="3" id="KW-0804">Transcription</keyword>
<evidence type="ECO:0000256" key="1">
    <source>
        <dbReference type="ARBA" id="ARBA00023015"/>
    </source>
</evidence>
<dbReference type="InterPro" id="IPR001647">
    <property type="entry name" value="HTH_TetR"/>
</dbReference>
<dbReference type="GO" id="GO:0003700">
    <property type="term" value="F:DNA-binding transcription factor activity"/>
    <property type="evidence" value="ECO:0007669"/>
    <property type="project" value="TreeGrafter"/>
</dbReference>
<evidence type="ECO:0000313" key="7">
    <source>
        <dbReference type="Proteomes" id="UP000572051"/>
    </source>
</evidence>
<protein>
    <submittedName>
        <fullName evidence="6">AcrR family transcriptional regulator</fullName>
    </submittedName>
</protein>
<gene>
    <name evidence="6" type="ORF">HNR10_003372</name>
</gene>
<dbReference type="GO" id="GO:0000976">
    <property type="term" value="F:transcription cis-regulatory region binding"/>
    <property type="evidence" value="ECO:0007669"/>
    <property type="project" value="TreeGrafter"/>
</dbReference>
<dbReference type="AlphaFoldDB" id="A0A7Z0JAU4"/>
<keyword evidence="2 4" id="KW-0238">DNA-binding</keyword>
<organism evidence="6 7">
    <name type="scientific">Nocardiopsis aegyptia</name>
    <dbReference type="NCBI Taxonomy" id="220378"/>
    <lineage>
        <taxon>Bacteria</taxon>
        <taxon>Bacillati</taxon>
        <taxon>Actinomycetota</taxon>
        <taxon>Actinomycetes</taxon>
        <taxon>Streptosporangiales</taxon>
        <taxon>Nocardiopsidaceae</taxon>
        <taxon>Nocardiopsis</taxon>
    </lineage>
</organism>
<dbReference type="InterPro" id="IPR036271">
    <property type="entry name" value="Tet_transcr_reg_TetR-rel_C_sf"/>
</dbReference>